<evidence type="ECO:0000256" key="1">
    <source>
        <dbReference type="SAM" id="MobiDB-lite"/>
    </source>
</evidence>
<proteinExistence type="predicted"/>
<dbReference type="EMBL" id="WBUI01000003">
    <property type="protein sequence ID" value="KAB2934208.1"/>
    <property type="molecule type" value="Genomic_DNA"/>
</dbReference>
<evidence type="ECO:0000259" key="2">
    <source>
        <dbReference type="Pfam" id="PF12867"/>
    </source>
</evidence>
<dbReference type="InterPro" id="IPR034660">
    <property type="entry name" value="DinB/YfiT-like"/>
</dbReference>
<sequence length="187" mass="21069">MSLEEQFPSEIPLPDAIQNPEELLAAWKNVRSTVEQILKSIADKGFVEASPQGGWNAGQNAEHLYKTQYGYARMIPATLKGRIGMDASELKKLSYKSLFRRASEPGKAKNPESVSPTETWSKERSLEELPKAMQVLEENFRGRTVEELRSRGFPHPLFGPVSLLDWTYILTAHEIAHGRSLARKYGI</sequence>
<comment type="caution">
    <text evidence="3">The sequence shown here is derived from an EMBL/GenBank/DDBJ whole genome shotgun (WGS) entry which is preliminary data.</text>
</comment>
<protein>
    <submittedName>
        <fullName evidence="3">DinB family protein</fullName>
    </submittedName>
</protein>
<reference evidence="3 4" key="1">
    <citation type="submission" date="2019-10" db="EMBL/GenBank/DDBJ databases">
        <title>Extracellular Electron Transfer in a Candidatus Methanoperedens spp. Enrichment Culture.</title>
        <authorList>
            <person name="Berger S."/>
            <person name="Rangel Shaw D."/>
            <person name="Berben T."/>
            <person name="In 'T Zandt M."/>
            <person name="Frank J."/>
            <person name="Reimann J."/>
            <person name="Jetten M.S.M."/>
            <person name="Welte C.U."/>
        </authorList>
    </citation>
    <scope>NUCLEOTIDE SEQUENCE [LARGE SCALE GENOMIC DNA]</scope>
    <source>
        <strain evidence="3">SB12</strain>
    </source>
</reference>
<dbReference type="Gene3D" id="1.20.120.450">
    <property type="entry name" value="dinb family like domain"/>
    <property type="match status" value="1"/>
</dbReference>
<organism evidence="3 4">
    <name type="scientific">Leptonema illini</name>
    <dbReference type="NCBI Taxonomy" id="183"/>
    <lineage>
        <taxon>Bacteria</taxon>
        <taxon>Pseudomonadati</taxon>
        <taxon>Spirochaetota</taxon>
        <taxon>Spirochaetia</taxon>
        <taxon>Leptospirales</taxon>
        <taxon>Leptospiraceae</taxon>
        <taxon>Leptonema</taxon>
    </lineage>
</organism>
<evidence type="ECO:0000313" key="4">
    <source>
        <dbReference type="Proteomes" id="UP000460298"/>
    </source>
</evidence>
<evidence type="ECO:0000313" key="3">
    <source>
        <dbReference type="EMBL" id="KAB2934208.1"/>
    </source>
</evidence>
<gene>
    <name evidence="3" type="ORF">F9K24_04065</name>
</gene>
<feature type="domain" description="DinB-like" evidence="2">
    <location>
        <begin position="27"/>
        <end position="179"/>
    </location>
</feature>
<dbReference type="SUPFAM" id="SSF109854">
    <property type="entry name" value="DinB/YfiT-like putative metalloenzymes"/>
    <property type="match status" value="1"/>
</dbReference>
<feature type="region of interest" description="Disordered" evidence="1">
    <location>
        <begin position="104"/>
        <end position="123"/>
    </location>
</feature>
<dbReference type="Proteomes" id="UP000460298">
    <property type="component" value="Unassembled WGS sequence"/>
</dbReference>
<dbReference type="AlphaFoldDB" id="A0A833M2Y0"/>
<accession>A0A833M2Y0</accession>
<name>A0A833M2Y0_9LEPT</name>
<dbReference type="InterPro" id="IPR024775">
    <property type="entry name" value="DinB-like"/>
</dbReference>
<dbReference type="Pfam" id="PF12867">
    <property type="entry name" value="DinB_2"/>
    <property type="match status" value="1"/>
</dbReference>